<evidence type="ECO:0000313" key="2">
    <source>
        <dbReference type="EMBL" id="KAI9553254.1"/>
    </source>
</evidence>
<evidence type="ECO:0000256" key="1">
    <source>
        <dbReference type="SAM" id="Phobius"/>
    </source>
</evidence>
<proteinExistence type="predicted"/>
<sequence length="308" mass="32968">MLNSYQPTPSIVVEDVDHVQTRMGFQSPPSYHLKIHDNNNAPSPLSMCTTFGIIKPDVDAYVTPLSLCQQPSTPKSVSSPAVPLSSKDKVMVVSGGTMPPCLATSGLESSFTSVDIGGPNHPAARSAVADNDSSWNSECSQQTSGCFDLKSGLMCVTRAIASSADPLREKGDHHRIDISESPLELHATKSGRASGQPTKKRMSICSMIGIFFICLAVVGLIAIGISMYMEFVSKPSRIAESRKPILNETTICDYLLDSCDNGTLIINKTAEPIRSNQTNIPNESGRVEATFSSNFTSQLATKLPGKPS</sequence>
<gene>
    <name evidence="2" type="ORF">GHT06_021150</name>
</gene>
<keyword evidence="1" id="KW-0812">Transmembrane</keyword>
<organism evidence="2 3">
    <name type="scientific">Daphnia sinensis</name>
    <dbReference type="NCBI Taxonomy" id="1820382"/>
    <lineage>
        <taxon>Eukaryota</taxon>
        <taxon>Metazoa</taxon>
        <taxon>Ecdysozoa</taxon>
        <taxon>Arthropoda</taxon>
        <taxon>Crustacea</taxon>
        <taxon>Branchiopoda</taxon>
        <taxon>Diplostraca</taxon>
        <taxon>Cladocera</taxon>
        <taxon>Anomopoda</taxon>
        <taxon>Daphniidae</taxon>
        <taxon>Daphnia</taxon>
        <taxon>Daphnia similis group</taxon>
    </lineage>
</organism>
<comment type="caution">
    <text evidence="2">The sequence shown here is derived from an EMBL/GenBank/DDBJ whole genome shotgun (WGS) entry which is preliminary data.</text>
</comment>
<keyword evidence="1" id="KW-0472">Membrane</keyword>
<evidence type="ECO:0000313" key="3">
    <source>
        <dbReference type="Proteomes" id="UP000820818"/>
    </source>
</evidence>
<dbReference type="Proteomes" id="UP000820818">
    <property type="component" value="Linkage Group LG9"/>
</dbReference>
<name>A0AAD5KJD8_9CRUS</name>
<dbReference type="EMBL" id="WJBH02000009">
    <property type="protein sequence ID" value="KAI9553254.1"/>
    <property type="molecule type" value="Genomic_DNA"/>
</dbReference>
<accession>A0AAD5KJD8</accession>
<reference evidence="2 3" key="1">
    <citation type="submission" date="2022-05" db="EMBL/GenBank/DDBJ databases">
        <title>A multi-omics perspective on studying reproductive biology in Daphnia sinensis.</title>
        <authorList>
            <person name="Jia J."/>
        </authorList>
    </citation>
    <scope>NUCLEOTIDE SEQUENCE [LARGE SCALE GENOMIC DNA]</scope>
    <source>
        <strain evidence="2 3">WSL</strain>
    </source>
</reference>
<feature type="transmembrane region" description="Helical" evidence="1">
    <location>
        <begin position="207"/>
        <end position="228"/>
    </location>
</feature>
<keyword evidence="3" id="KW-1185">Reference proteome</keyword>
<dbReference type="AlphaFoldDB" id="A0AAD5KJD8"/>
<keyword evidence="1" id="KW-1133">Transmembrane helix</keyword>
<protein>
    <submittedName>
        <fullName evidence="2">Uncharacterized protein</fullName>
    </submittedName>
</protein>